<name>W0V112_9BURK</name>
<feature type="transmembrane region" description="Helical" evidence="1">
    <location>
        <begin position="31"/>
        <end position="50"/>
    </location>
</feature>
<protein>
    <recommendedName>
        <fullName evidence="4">Transmembrane protein</fullName>
    </recommendedName>
</protein>
<evidence type="ECO:0000313" key="2">
    <source>
        <dbReference type="EMBL" id="CDG81018.1"/>
    </source>
</evidence>
<feature type="transmembrane region" description="Helical" evidence="1">
    <location>
        <begin position="98"/>
        <end position="119"/>
    </location>
</feature>
<feature type="transmembrane region" description="Helical" evidence="1">
    <location>
        <begin position="285"/>
        <end position="306"/>
    </location>
</feature>
<dbReference type="Proteomes" id="UP000027604">
    <property type="component" value="Chromosome I"/>
</dbReference>
<dbReference type="EMBL" id="HG322949">
    <property type="protein sequence ID" value="CDG81018.1"/>
    <property type="molecule type" value="Genomic_DNA"/>
</dbReference>
<gene>
    <name evidence="2" type="ORF">GJA_357</name>
</gene>
<keyword evidence="1" id="KW-0812">Transmembrane</keyword>
<evidence type="ECO:0000256" key="1">
    <source>
        <dbReference type="SAM" id="Phobius"/>
    </source>
</evidence>
<keyword evidence="1" id="KW-1133">Transmembrane helix</keyword>
<dbReference type="Pfam" id="PF05987">
    <property type="entry name" value="DUF898"/>
    <property type="match status" value="1"/>
</dbReference>
<dbReference type="KEGG" id="jag:GJA_357"/>
<keyword evidence="1" id="KW-0472">Membrane</keyword>
<evidence type="ECO:0000313" key="3">
    <source>
        <dbReference type="Proteomes" id="UP000027604"/>
    </source>
</evidence>
<feature type="transmembrane region" description="Helical" evidence="1">
    <location>
        <begin position="234"/>
        <end position="265"/>
    </location>
</feature>
<dbReference type="AlphaFoldDB" id="W0V112"/>
<sequence length="354" mass="39170">MDNLLRKESDTSAITSTPITFNASGGEYFRIWIVNLLLSIVTLGIYSAWAKVRRNQYFYSSTELAGGSFDYHGNPVAILKGRIAALLLFLLYSIAPQISIRASIVMVLVMAAALPWLIWRSLQFKLYNSSYRGIRFGFGGSARQAYTVFLLLPFLNLLTLGLLTPFVHQRLKQFQHTESRFGTSLFSFNGSVGGFYKAYAVLLGMILAGTVGMFLLGLVSALTSARASGNPAAAAGPIIIAMLVFYAWMLTVVPLFLTMIQNLIWNHTRLQQHQFKSNLQWGRSTVILLTNLLGVVFTLGLFTPFAQVRWLKYRLESVTLNVSGSLDAFVSDTEQQVGAAGEGMVDLLDFDLSI</sequence>
<feature type="transmembrane region" description="Helical" evidence="1">
    <location>
        <begin position="198"/>
        <end position="222"/>
    </location>
</feature>
<evidence type="ECO:0008006" key="4">
    <source>
        <dbReference type="Google" id="ProtNLM"/>
    </source>
</evidence>
<keyword evidence="3" id="KW-1185">Reference proteome</keyword>
<dbReference type="STRING" id="1349767.GJA_357"/>
<reference evidence="2 3" key="1">
    <citation type="journal article" date="2015" name="Genome Announc.">
        <title>Genome Sequence of Mushroom Soft-Rot Pathogen Janthinobacterium agaricidamnosum.</title>
        <authorList>
            <person name="Graupner K."/>
            <person name="Lackner G."/>
            <person name="Hertweck C."/>
        </authorList>
    </citation>
    <scope>NUCLEOTIDE SEQUENCE [LARGE SCALE GENOMIC DNA]</scope>
    <source>
        <strain evidence="3">NBRC 102515 / DSM 9628</strain>
    </source>
</reference>
<organism evidence="2 3">
    <name type="scientific">Janthinobacterium agaricidamnosum NBRC 102515 = DSM 9628</name>
    <dbReference type="NCBI Taxonomy" id="1349767"/>
    <lineage>
        <taxon>Bacteria</taxon>
        <taxon>Pseudomonadati</taxon>
        <taxon>Pseudomonadota</taxon>
        <taxon>Betaproteobacteria</taxon>
        <taxon>Burkholderiales</taxon>
        <taxon>Oxalobacteraceae</taxon>
        <taxon>Janthinobacterium</taxon>
    </lineage>
</organism>
<dbReference type="HOGENOM" id="CLU_049287_0_0_4"/>
<accession>W0V112</accession>
<proteinExistence type="predicted"/>
<dbReference type="eggNOG" id="COG4269">
    <property type="taxonomic scope" value="Bacteria"/>
</dbReference>
<dbReference type="PATRIC" id="fig|1349767.4.peg.2069"/>
<feature type="transmembrane region" description="Helical" evidence="1">
    <location>
        <begin position="145"/>
        <end position="167"/>
    </location>
</feature>
<dbReference type="InterPro" id="IPR010295">
    <property type="entry name" value="DUF898"/>
</dbReference>
<dbReference type="OrthoDB" id="9765721at2"/>